<gene>
    <name evidence="2" type="ORF">B0H16DRAFT_122485</name>
</gene>
<dbReference type="EMBL" id="JARKIB010000122">
    <property type="protein sequence ID" value="KAJ7736294.1"/>
    <property type="molecule type" value="Genomic_DNA"/>
</dbReference>
<comment type="caution">
    <text evidence="2">The sequence shown here is derived from an EMBL/GenBank/DDBJ whole genome shotgun (WGS) entry which is preliminary data.</text>
</comment>
<name>A0AAD7MXA5_9AGAR</name>
<protein>
    <submittedName>
        <fullName evidence="2">Uncharacterized protein</fullName>
    </submittedName>
</protein>
<evidence type="ECO:0000256" key="1">
    <source>
        <dbReference type="SAM" id="Phobius"/>
    </source>
</evidence>
<keyword evidence="1" id="KW-1133">Transmembrane helix</keyword>
<proteinExistence type="predicted"/>
<sequence length="221" mass="25487">MVREVPTNASRLSINPLNLPAGLPGPPTRFTKPRCFRRCDLILATSLITLALFFVCQPIFALFLWMEQTNLYSYPPLRMFVDAREYGTCANRSDVVQPLLGLNDKFDIAISIWQETSDAERREHLRGKNRLSVMDWGNFEKAIFSDVVFRGVPLSDTEMVTNITFTIPTERFHYPRYTADMLRASLVILPHSPSPIDHDYNHTSWYAPPLIQPRFRSVHSR</sequence>
<feature type="transmembrane region" description="Helical" evidence="1">
    <location>
        <begin position="41"/>
        <end position="66"/>
    </location>
</feature>
<keyword evidence="1" id="KW-0812">Transmembrane</keyword>
<dbReference type="Proteomes" id="UP001215598">
    <property type="component" value="Unassembled WGS sequence"/>
</dbReference>
<evidence type="ECO:0000313" key="2">
    <source>
        <dbReference type="EMBL" id="KAJ7736294.1"/>
    </source>
</evidence>
<dbReference type="AlphaFoldDB" id="A0AAD7MXA5"/>
<keyword evidence="1" id="KW-0472">Membrane</keyword>
<organism evidence="2 3">
    <name type="scientific">Mycena metata</name>
    <dbReference type="NCBI Taxonomy" id="1033252"/>
    <lineage>
        <taxon>Eukaryota</taxon>
        <taxon>Fungi</taxon>
        <taxon>Dikarya</taxon>
        <taxon>Basidiomycota</taxon>
        <taxon>Agaricomycotina</taxon>
        <taxon>Agaricomycetes</taxon>
        <taxon>Agaricomycetidae</taxon>
        <taxon>Agaricales</taxon>
        <taxon>Marasmiineae</taxon>
        <taxon>Mycenaceae</taxon>
        <taxon>Mycena</taxon>
    </lineage>
</organism>
<keyword evidence="3" id="KW-1185">Reference proteome</keyword>
<accession>A0AAD7MXA5</accession>
<evidence type="ECO:0000313" key="3">
    <source>
        <dbReference type="Proteomes" id="UP001215598"/>
    </source>
</evidence>
<reference evidence="2" key="1">
    <citation type="submission" date="2023-03" db="EMBL/GenBank/DDBJ databases">
        <title>Massive genome expansion in bonnet fungi (Mycena s.s.) driven by repeated elements and novel gene families across ecological guilds.</title>
        <authorList>
            <consortium name="Lawrence Berkeley National Laboratory"/>
            <person name="Harder C.B."/>
            <person name="Miyauchi S."/>
            <person name="Viragh M."/>
            <person name="Kuo A."/>
            <person name="Thoen E."/>
            <person name="Andreopoulos B."/>
            <person name="Lu D."/>
            <person name="Skrede I."/>
            <person name="Drula E."/>
            <person name="Henrissat B."/>
            <person name="Morin E."/>
            <person name="Kohler A."/>
            <person name="Barry K."/>
            <person name="LaButti K."/>
            <person name="Morin E."/>
            <person name="Salamov A."/>
            <person name="Lipzen A."/>
            <person name="Mereny Z."/>
            <person name="Hegedus B."/>
            <person name="Baldrian P."/>
            <person name="Stursova M."/>
            <person name="Weitz H."/>
            <person name="Taylor A."/>
            <person name="Grigoriev I.V."/>
            <person name="Nagy L.G."/>
            <person name="Martin F."/>
            <person name="Kauserud H."/>
        </authorList>
    </citation>
    <scope>NUCLEOTIDE SEQUENCE</scope>
    <source>
        <strain evidence="2">CBHHK182m</strain>
    </source>
</reference>